<feature type="domain" description="UBR-type" evidence="12">
    <location>
        <begin position="100"/>
        <end position="173"/>
    </location>
</feature>
<evidence type="ECO:0000313" key="14">
    <source>
        <dbReference type="Proteomes" id="UP000019384"/>
    </source>
</evidence>
<dbReference type="GO" id="GO:0008270">
    <property type="term" value="F:zinc ion binding"/>
    <property type="evidence" value="ECO:0007669"/>
    <property type="project" value="UniProtKB-UniRule"/>
</dbReference>
<keyword evidence="14" id="KW-1185">Reference proteome</keyword>
<evidence type="ECO:0000256" key="7">
    <source>
        <dbReference type="ARBA" id="ARBA00022833"/>
    </source>
</evidence>
<comment type="pathway">
    <text evidence="2 10">Protein modification; protein ubiquitination.</text>
</comment>
<dbReference type="InterPro" id="IPR003769">
    <property type="entry name" value="ClpS_core"/>
</dbReference>
<keyword evidence="4 10" id="KW-0479">Metal-binding</keyword>
<dbReference type="GeneID" id="34519587"/>
<evidence type="ECO:0000256" key="9">
    <source>
        <dbReference type="PROSITE-ProRule" id="PRU00508"/>
    </source>
</evidence>
<dbReference type="STRING" id="1382522.W6MJ13"/>
<dbReference type="GO" id="GO:0061630">
    <property type="term" value="F:ubiquitin protein ligase activity"/>
    <property type="evidence" value="ECO:0007669"/>
    <property type="project" value="UniProtKB-UniRule"/>
</dbReference>
<dbReference type="PROSITE" id="PS51157">
    <property type="entry name" value="ZF_UBR"/>
    <property type="match status" value="1"/>
</dbReference>
<dbReference type="Proteomes" id="UP000019384">
    <property type="component" value="Unassembled WGS sequence"/>
</dbReference>
<dbReference type="UniPathway" id="UPA00143"/>
<dbReference type="HOGENOM" id="CLU_238060_0_0_1"/>
<dbReference type="RefSeq" id="XP_022458199.1">
    <property type="nucleotide sequence ID" value="XM_022604415.1"/>
</dbReference>
<dbReference type="EMBL" id="HG793126">
    <property type="protein sequence ID" value="CDK26191.1"/>
    <property type="molecule type" value="Genomic_DNA"/>
</dbReference>
<dbReference type="Gene3D" id="2.10.110.30">
    <property type="match status" value="1"/>
</dbReference>
<sequence>MRTEISKVTQGLERIVGGQCAGLSPRTVRTSLKEVKHKVYALLYYSLASNEPAILNDMFPGFFNQELELPHTAEDLMHETYKGFHVPEGDAADTYSHTGRSCARKFEHGEPIYACNDCGIDPTTVLCSYCFNRDDHEDHDVGMRIATSENEGICDCGDVTSWVRDLNCMCEIERAERDDIPQFVHDLRGSATETVAAALDYVLGVYTSFDLAFRPQLSPTEMIRHFQMLDPAPDYAESKQFCLLLWNDEYHSMPEAFEAVKNVTGWTKNIVDKCVVEIDKNGFSYLKTGDITSVHRDAQELRDLGYRYEIIPKLHFARFLISGIIIEWLRDASDHHLHEVQSSVRTSIAERCLEKYDNVPRFPPLMGTPDSNSSFLSNYSALLDNDGRIPKGQLDVTGSRIQYFFFFEPRFPKGIRSILHSTFAPILISSLDTRVEFARLLTEIYQQLMCCMACCDREYMHHSLGEVFFQLFACPVTTEAIIAAPQRIEIIAYTTRQVCMNELIISPPPAFTKPNAESFRIFKCRAAAIRILENLVECVEYNEKHLGFFRKSFVDELCELLSDFGNLTGIQRKTGDHVLIDTTLGYQNLRFLSLLYDIIEHFAKMTSELTDNSASEEIVDALEAVVLFINRSISASSFSMPQTSVGSGETDYLLNPLQAFCSTLVYNYHGFDFRWFERIYSASSAADFRTLLIHLGDRSLCRTVLMAQIDSGHWARNGTMIGHEADLCKEISGCTDLFLFQSTLLAGAPVSSLIENVISKFKFDQWLVSPDAEYETEYLERSTSLFDALVVFFYQVSSCWDWLGPSYDKSSQALGDQLVTLLIEESATFSDLKSDVRTTDDKIETFLKQFCTYKPPSGVSGSGRYSLKEDVLKNIDPMRLPFSSASPDELQYHIRKVIAKLDNCTEDDVVFVPKPVQLPANRARELSLISEFVSHPLLLKFVDKLLSHHTKNESDSYLLNLLHLVHRIVLDVSSVTPLADSAIASSLFKISRGQWAAGGVRYKAMLILREVLQRDAEMAVQAQLFRMFGEDTVIDAVELKAPAVKKNLSKKLANKRLKKLMGKMAKQQQQFKENNPSSDNELAQDEQRVCISCKLGARENDPLVIFWEQNVSSVFRMIGLGPESKKFRNVWNTCGHFIHLGCFDGLNVLPGEKKKCPFCGFSSNEYLVSHPVDCEFPALTAVERITLRDIEAAFFPVKNEPIVRSSDADNMSAQTGSHFDELCEALVDTIKMVEIASRSKASCGEDAYSERQLTLVRSAFQSFLSSPEYYTKTVGSGDAVSPLLMLFTGLGIVEDKFQKWAELGVLEYRSVVAGHDFERYSGMNAIDYQPLTEDQERLVFDSYGSRATDSQVVLKIYWNLAFVVLQKYREIVLLLMAIFPSFALESAEAKRGTYVDKINLIAQKTGLPRFQHFVSLCGTAPEDDDAGNPKEYLGVVGLHPLKHKLKDYIDLLYGPMGKKRSRSFSGGSTEEYIVCLICGSDIRLNSLKIGKCEELHDCAQKGQCIAFNPSTNSLLFLAGHDRLRVSTYKTPYVTSHGEPAPGLMRSQDLALLDPLKWQNLNDKYLNMTLHQYQTVYETRYFDHNPIQIPGLGMTLVPLVNGNNLGLLFGEEPEDFHQLNEDSDSDGSDERYD</sequence>
<dbReference type="Pfam" id="PF22960">
    <property type="entry name" value="WHD_UBR1"/>
    <property type="match status" value="1"/>
</dbReference>
<evidence type="ECO:0000313" key="13">
    <source>
        <dbReference type="EMBL" id="CDK26191.1"/>
    </source>
</evidence>
<dbReference type="PANTHER" id="PTHR21497:SF26">
    <property type="entry name" value="E3 UBIQUITIN-PROTEIN LIGASE UBR1"/>
    <property type="match status" value="1"/>
</dbReference>
<evidence type="ECO:0000256" key="8">
    <source>
        <dbReference type="ARBA" id="ARBA00046341"/>
    </source>
</evidence>
<evidence type="ECO:0000256" key="11">
    <source>
        <dbReference type="SAM" id="MobiDB-lite"/>
    </source>
</evidence>
<feature type="region of interest" description="Disordered" evidence="11">
    <location>
        <begin position="1612"/>
        <end position="1632"/>
    </location>
</feature>
<dbReference type="CDD" id="cd19672">
    <property type="entry name" value="UBR-box_UBR1_like"/>
    <property type="match status" value="1"/>
</dbReference>
<dbReference type="PANTHER" id="PTHR21497">
    <property type="entry name" value="UBIQUITIN LIGASE E3 ALPHA-RELATED"/>
    <property type="match status" value="1"/>
</dbReference>
<evidence type="ECO:0000256" key="10">
    <source>
        <dbReference type="RuleBase" id="RU366018"/>
    </source>
</evidence>
<evidence type="ECO:0000256" key="5">
    <source>
        <dbReference type="ARBA" id="ARBA00022771"/>
    </source>
</evidence>
<accession>W6MJ13</accession>
<organism evidence="13 14">
    <name type="scientific">Kuraishia capsulata CBS 1993</name>
    <dbReference type="NCBI Taxonomy" id="1382522"/>
    <lineage>
        <taxon>Eukaryota</taxon>
        <taxon>Fungi</taxon>
        <taxon>Dikarya</taxon>
        <taxon>Ascomycota</taxon>
        <taxon>Saccharomycotina</taxon>
        <taxon>Pichiomycetes</taxon>
        <taxon>Pichiales</taxon>
        <taxon>Pichiaceae</taxon>
        <taxon>Kuraishia</taxon>
    </lineage>
</organism>
<reference evidence="13" key="1">
    <citation type="submission" date="2013-12" db="EMBL/GenBank/DDBJ databases">
        <authorList>
            <person name="Genoscope - CEA"/>
        </authorList>
    </citation>
    <scope>NUCLEOTIDE SEQUENCE</scope>
    <source>
        <strain evidence="13">CBS 1993</strain>
    </source>
</reference>
<dbReference type="InterPro" id="IPR014719">
    <property type="entry name" value="Ribosomal_bL12_C/ClpS-like"/>
</dbReference>
<dbReference type="GO" id="GO:0000151">
    <property type="term" value="C:ubiquitin ligase complex"/>
    <property type="evidence" value="ECO:0007669"/>
    <property type="project" value="TreeGrafter"/>
</dbReference>
<name>W6MJ13_9ASCO</name>
<dbReference type="InterPro" id="IPR003126">
    <property type="entry name" value="Znf_UBR"/>
</dbReference>
<dbReference type="InterPro" id="IPR039164">
    <property type="entry name" value="UBR1-like"/>
</dbReference>
<feature type="zinc finger region" description="UBR-type" evidence="9">
    <location>
        <begin position="100"/>
        <end position="173"/>
    </location>
</feature>
<evidence type="ECO:0000256" key="1">
    <source>
        <dbReference type="ARBA" id="ARBA00000900"/>
    </source>
</evidence>
<comment type="catalytic activity">
    <reaction evidence="1 10">
        <text>S-ubiquitinyl-[E2 ubiquitin-conjugating enzyme]-L-cysteine + [acceptor protein]-L-lysine = [E2 ubiquitin-conjugating enzyme]-L-cysteine + N(6)-ubiquitinyl-[acceptor protein]-L-lysine.</text>
        <dbReference type="EC" id="2.3.2.27"/>
    </reaction>
</comment>
<keyword evidence="7 10" id="KW-0862">Zinc</keyword>
<evidence type="ECO:0000256" key="4">
    <source>
        <dbReference type="ARBA" id="ARBA00022723"/>
    </source>
</evidence>
<keyword evidence="3 10" id="KW-0808">Transferase</keyword>
<comment type="similarity">
    <text evidence="8 10">Belongs to the E3 ubiquitin-protein ligase UBR1-like family.</text>
</comment>
<gene>
    <name evidence="13" type="ORF">KUCA_T00002162001</name>
</gene>
<dbReference type="GO" id="GO:0016567">
    <property type="term" value="P:protein ubiquitination"/>
    <property type="evidence" value="ECO:0007669"/>
    <property type="project" value="UniProtKB-UniRule"/>
</dbReference>
<dbReference type="GO" id="GO:0005737">
    <property type="term" value="C:cytoplasm"/>
    <property type="evidence" value="ECO:0007669"/>
    <property type="project" value="TreeGrafter"/>
</dbReference>
<dbReference type="OrthoDB" id="26387at2759"/>
<evidence type="ECO:0000256" key="2">
    <source>
        <dbReference type="ARBA" id="ARBA00004906"/>
    </source>
</evidence>
<evidence type="ECO:0000259" key="12">
    <source>
        <dbReference type="PROSITE" id="PS51157"/>
    </source>
</evidence>
<comment type="function">
    <text evidence="10">Ubiquitin ligase protein which is a component of the N-end rule pathway. Recognizes and binds to proteins bearing specific N-terminal residues that are destabilizing according to the N-end rule, leading to their ubiquitination and subsequent degradation.</text>
</comment>
<dbReference type="SMART" id="SM00396">
    <property type="entry name" value="ZnF_UBR1"/>
    <property type="match status" value="1"/>
</dbReference>
<proteinExistence type="inferred from homology"/>
<protein>
    <recommendedName>
        <fullName evidence="10">E3 ubiquitin-protein ligase</fullName>
        <ecNumber evidence="10">2.3.2.27</ecNumber>
    </recommendedName>
</protein>
<evidence type="ECO:0000256" key="3">
    <source>
        <dbReference type="ARBA" id="ARBA00022679"/>
    </source>
</evidence>
<dbReference type="Pfam" id="PF02207">
    <property type="entry name" value="zf-UBR"/>
    <property type="match status" value="1"/>
</dbReference>
<dbReference type="SUPFAM" id="SSF54736">
    <property type="entry name" value="ClpS-like"/>
    <property type="match status" value="1"/>
</dbReference>
<evidence type="ECO:0000256" key="6">
    <source>
        <dbReference type="ARBA" id="ARBA00022786"/>
    </source>
</evidence>
<dbReference type="Pfam" id="PF02617">
    <property type="entry name" value="ClpS"/>
    <property type="match status" value="1"/>
</dbReference>
<dbReference type="FunFam" id="2.10.110.30:FF:000002">
    <property type="entry name" value="Putative e3 ubiquitin-protein ligase ubr3"/>
    <property type="match status" value="1"/>
</dbReference>
<keyword evidence="5 10" id="KW-0863">Zinc-finger</keyword>
<dbReference type="InterPro" id="IPR055194">
    <property type="entry name" value="UBR1-like_WH"/>
</dbReference>
<dbReference type="EC" id="2.3.2.27" evidence="10"/>
<keyword evidence="6 10" id="KW-0833">Ubl conjugation pathway</keyword>
<reference evidence="13" key="2">
    <citation type="submission" date="2014-02" db="EMBL/GenBank/DDBJ databases">
        <title>Complete DNA sequence of /Kuraishia capsulata/ illustrates novel genomic features among budding yeasts (/Saccharomycotina/).</title>
        <authorList>
            <person name="Morales L."/>
            <person name="Noel B."/>
            <person name="Porcel B."/>
            <person name="Marcet-Houben M."/>
            <person name="Hullo M-F."/>
            <person name="Sacerdot C."/>
            <person name="Tekaia F."/>
            <person name="Leh-Louis V."/>
            <person name="Despons L."/>
            <person name="Khanna V."/>
            <person name="Aury J-M."/>
            <person name="Barbe V."/>
            <person name="Couloux A."/>
            <person name="Labadie K."/>
            <person name="Pelletier E."/>
            <person name="Souciet J-L."/>
            <person name="Boekhout T."/>
            <person name="Gabaldon T."/>
            <person name="Wincker P."/>
            <person name="Dujon B."/>
        </authorList>
    </citation>
    <scope>NUCLEOTIDE SEQUENCE</scope>
    <source>
        <strain evidence="13">CBS 1993</strain>
    </source>
</reference>
<dbReference type="GO" id="GO:0071596">
    <property type="term" value="P:ubiquitin-dependent protein catabolic process via the N-end rule pathway"/>
    <property type="evidence" value="ECO:0007669"/>
    <property type="project" value="UniProtKB-UniRule"/>
</dbReference>